<dbReference type="EMBL" id="AP022608">
    <property type="protein sequence ID" value="BBZ16412.1"/>
    <property type="molecule type" value="Genomic_DNA"/>
</dbReference>
<proteinExistence type="predicted"/>
<dbReference type="GO" id="GO:0016747">
    <property type="term" value="F:acyltransferase activity, transferring groups other than amino-acyl groups"/>
    <property type="evidence" value="ECO:0007669"/>
    <property type="project" value="InterPro"/>
</dbReference>
<sequence>MRSLSALDHAEIDSTRRAAGTHAGQMEVRLHDSIDEFNSMAGPLYRRDPITNTIELTLLQAGELPDGSLLLTVWDSGDLIGAAIQTPPYPLACNALPIDSAGVVAAEVARVNPELAGARGARAATAGFAAAWNALTGSEGHVSVEERLYRLRSLRPPVGVQGDPCRATDQDRGLLVDWVEGFYAETFGHPRDDEAGRRFVDAAERKGDRFTLWTVDDVPVSMAMLRAPAADVSRIGPVFTPPERRGHGYGSAVTAAAVELAHRSGTADVVLFTDLANPVSNAIYQRIGFEAVADSVRIDFRLPG</sequence>
<name>A0A7I7WHM4_MYCGU</name>
<dbReference type="InterPro" id="IPR000182">
    <property type="entry name" value="GNAT_dom"/>
</dbReference>
<dbReference type="SUPFAM" id="SSF55729">
    <property type="entry name" value="Acyl-CoA N-acyltransferases (Nat)"/>
    <property type="match status" value="1"/>
</dbReference>
<evidence type="ECO:0000313" key="3">
    <source>
        <dbReference type="Proteomes" id="UP000466187"/>
    </source>
</evidence>
<dbReference type="AlphaFoldDB" id="A0A7I7WHM4"/>
<dbReference type="Gene3D" id="3.40.630.30">
    <property type="match status" value="1"/>
</dbReference>
<dbReference type="PROSITE" id="PS51186">
    <property type="entry name" value="GNAT"/>
    <property type="match status" value="1"/>
</dbReference>
<evidence type="ECO:0000259" key="1">
    <source>
        <dbReference type="PROSITE" id="PS51186"/>
    </source>
</evidence>
<dbReference type="CDD" id="cd04301">
    <property type="entry name" value="NAT_SF"/>
    <property type="match status" value="1"/>
</dbReference>
<dbReference type="KEGG" id="mgad:MGAD_07470"/>
<dbReference type="InterPro" id="IPR016181">
    <property type="entry name" value="Acyl_CoA_acyltransferase"/>
</dbReference>
<dbReference type="Pfam" id="PF00583">
    <property type="entry name" value="Acetyltransf_1"/>
    <property type="match status" value="1"/>
</dbReference>
<evidence type="ECO:0000313" key="2">
    <source>
        <dbReference type="EMBL" id="BBZ16412.1"/>
    </source>
</evidence>
<accession>A0A7I7WHM4</accession>
<gene>
    <name evidence="2" type="ORF">MGAD_07470</name>
</gene>
<organism evidence="2 3">
    <name type="scientific">Mycolicibacterium gadium</name>
    <name type="common">Mycobacterium gadium</name>
    <dbReference type="NCBI Taxonomy" id="1794"/>
    <lineage>
        <taxon>Bacteria</taxon>
        <taxon>Bacillati</taxon>
        <taxon>Actinomycetota</taxon>
        <taxon>Actinomycetes</taxon>
        <taxon>Mycobacteriales</taxon>
        <taxon>Mycobacteriaceae</taxon>
        <taxon>Mycolicibacterium</taxon>
    </lineage>
</organism>
<feature type="domain" description="N-acetyltransferase" evidence="1">
    <location>
        <begin position="149"/>
        <end position="304"/>
    </location>
</feature>
<protein>
    <submittedName>
        <fullName evidence="2">N-acetyltransferase</fullName>
    </submittedName>
</protein>
<reference evidence="2 3" key="1">
    <citation type="journal article" date="2019" name="Emerg. Microbes Infect.">
        <title>Comprehensive subspecies identification of 175 nontuberculous mycobacteria species based on 7547 genomic profiles.</title>
        <authorList>
            <person name="Matsumoto Y."/>
            <person name="Kinjo T."/>
            <person name="Motooka D."/>
            <person name="Nabeya D."/>
            <person name="Jung N."/>
            <person name="Uechi K."/>
            <person name="Horii T."/>
            <person name="Iida T."/>
            <person name="Fujita J."/>
            <person name="Nakamura S."/>
        </authorList>
    </citation>
    <scope>NUCLEOTIDE SEQUENCE [LARGE SCALE GENOMIC DNA]</scope>
    <source>
        <strain evidence="2 3">JCM 12688</strain>
    </source>
</reference>
<dbReference type="Proteomes" id="UP000466187">
    <property type="component" value="Chromosome"/>
</dbReference>
<keyword evidence="2" id="KW-0808">Transferase</keyword>